<feature type="domain" description="FAD/NAD(P)-binding" evidence="11">
    <location>
        <begin position="378"/>
        <end position="603"/>
    </location>
</feature>
<dbReference type="Proteomes" id="UP000002534">
    <property type="component" value="Chromosome"/>
</dbReference>
<dbReference type="InterPro" id="IPR013785">
    <property type="entry name" value="Aldolase_TIM"/>
</dbReference>
<comment type="cofactor">
    <cofactor evidence="2">
        <name>[4Fe-4S] cluster</name>
        <dbReference type="ChEBI" id="CHEBI:49883"/>
    </cofactor>
</comment>
<dbReference type="EMBL" id="CP000142">
    <property type="protein sequence ID" value="ABA89432.1"/>
    <property type="molecule type" value="Genomic_DNA"/>
</dbReference>
<dbReference type="Gene3D" id="3.50.50.60">
    <property type="entry name" value="FAD/NAD(P)-binding domain"/>
    <property type="match status" value="1"/>
</dbReference>
<keyword evidence="5" id="KW-0288">FMN</keyword>
<dbReference type="Gene3D" id="3.40.50.720">
    <property type="entry name" value="NAD(P)-binding Rossmann-like Domain"/>
    <property type="match status" value="1"/>
</dbReference>
<evidence type="ECO:0000256" key="1">
    <source>
        <dbReference type="ARBA" id="ARBA00001917"/>
    </source>
</evidence>
<evidence type="ECO:0000259" key="10">
    <source>
        <dbReference type="Pfam" id="PF00724"/>
    </source>
</evidence>
<proteinExistence type="inferred from homology"/>
<dbReference type="SUPFAM" id="SSF51395">
    <property type="entry name" value="FMN-linked oxidoreductases"/>
    <property type="match status" value="1"/>
</dbReference>
<evidence type="ECO:0000313" key="12">
    <source>
        <dbReference type="EMBL" id="ABA89432.1"/>
    </source>
</evidence>
<dbReference type="HOGENOM" id="CLU_012153_1_1_7"/>
<evidence type="ECO:0000256" key="4">
    <source>
        <dbReference type="ARBA" id="ARBA00022630"/>
    </source>
</evidence>
<comment type="similarity">
    <text evidence="3">In the N-terminal section; belongs to the NADH:flavin oxidoreductase/NADH oxidase family.</text>
</comment>
<name>Q3A2H5_SYNC1</name>
<dbReference type="Pfam" id="PF07992">
    <property type="entry name" value="Pyr_redox_2"/>
    <property type="match status" value="1"/>
</dbReference>
<evidence type="ECO:0000256" key="5">
    <source>
        <dbReference type="ARBA" id="ARBA00022643"/>
    </source>
</evidence>
<sequence length="637" mass="68765">MLFTPININKLTLRNRIIMPAMVTGHAAINGEVSDRLINYHAERAKGGVALQIVEACYVELGGNCYARGLGLSDDLMIKGFKKLTDAIHANGGKAALQLMHGGRIANPPTSLHPRRLVSYVPGLTPYDDVRVMDIEEIEYIIDCFKKAAERAIKAGFDAIEIHGAHGYLIAQFMSPYTNKRDDIYGGCLENRMRFPVEILKAIRSVAGPDFPILFRYSINEYVPNGVTPELAKDMAKIMVENGIDALHFSAGLAESNQYTIPSGALGRGWNADGAEAIKEAIGSKVPVSVAGRINNRETAEAILASGKADLVSMGRGLLADPNAPIKMQEKKDAEIRPCVACNDGCVGKMSVGFTCAVNPRTGYEGRYPMTKVDRPKRVVVVGGGPAGMQAALTAAERGHEVALYDKNDELGGLVNVAMLPPNKDPYTPLIAYYAEVLPKAGVNVVLNSEVTLDDIKAMAPDATLVATGSLPVVPRFCSEAPVITAEDALKGTAPVGNKVLIMGGGLVGSETAEFLAEQGKDVTILELREDIAMDMEARSRKFLMPRLKELNVKTILETEVAEIGCDKRVKIRNKYKEESWLEGFDTLVISLGYRAYNPLLQALYSEEIPATPVGDCIKAGKVMDAIHQGFLAGYAV</sequence>
<evidence type="ECO:0000256" key="7">
    <source>
        <dbReference type="ARBA" id="ARBA00023002"/>
    </source>
</evidence>
<dbReference type="eggNOG" id="COG1902">
    <property type="taxonomic scope" value="Bacteria"/>
</dbReference>
<dbReference type="CDD" id="cd02803">
    <property type="entry name" value="OYE_like_FMN_family"/>
    <property type="match status" value="1"/>
</dbReference>
<dbReference type="PANTHER" id="PTHR42917:SF2">
    <property type="entry name" value="2,4-DIENOYL-COA REDUCTASE [(2E)-ENOYL-COA-PRODUCING]"/>
    <property type="match status" value="1"/>
</dbReference>
<dbReference type="GO" id="GO:0051536">
    <property type="term" value="F:iron-sulfur cluster binding"/>
    <property type="evidence" value="ECO:0007669"/>
    <property type="project" value="UniProtKB-KW"/>
</dbReference>
<reference evidence="13" key="1">
    <citation type="submission" date="2005-10" db="EMBL/GenBank/DDBJ databases">
        <title>Complete sequence of Pelobacter carbinolicus DSM 2380.</title>
        <authorList>
            <person name="Copeland A."/>
            <person name="Lucas S."/>
            <person name="Lapidus A."/>
            <person name="Barry K."/>
            <person name="Detter J.C."/>
            <person name="Glavina T."/>
            <person name="Hammon N."/>
            <person name="Israni S."/>
            <person name="Pitluck S."/>
            <person name="Chertkov O."/>
            <person name="Schmutz J."/>
            <person name="Larimer F."/>
            <person name="Land M."/>
            <person name="Kyrpides N."/>
            <person name="Ivanova N."/>
            <person name="Richardson P."/>
        </authorList>
    </citation>
    <scope>NUCLEOTIDE SEQUENCE [LARGE SCALE GENOMIC DNA]</scope>
    <source>
        <strain evidence="13">DSM 2380 / NBRC 103641 / GraBd1</strain>
    </source>
</reference>
<reference evidence="12 13" key="2">
    <citation type="journal article" date="2012" name="BMC Genomics">
        <title>The genome of Pelobacter carbinolicus reveals surprising metabolic capabilities and physiological features.</title>
        <authorList>
            <person name="Aklujkar M."/>
            <person name="Haveman S.A."/>
            <person name="Didonato R.Jr."/>
            <person name="Chertkov O."/>
            <person name="Han C.S."/>
            <person name="Land M.L."/>
            <person name="Brown P."/>
            <person name="Lovley D.R."/>
        </authorList>
    </citation>
    <scope>NUCLEOTIDE SEQUENCE [LARGE SCALE GENOMIC DNA]</scope>
    <source>
        <strain evidence="13">DSM 2380 / NBRC 103641 / GraBd1</strain>
    </source>
</reference>
<keyword evidence="7" id="KW-0560">Oxidoreductase</keyword>
<dbReference type="InterPro" id="IPR023753">
    <property type="entry name" value="FAD/NAD-binding_dom"/>
</dbReference>
<organism evidence="12 13">
    <name type="scientific">Syntrophotalea carbinolica (strain DSM 2380 / NBRC 103641 / GraBd1)</name>
    <name type="common">Pelobacter carbinolicus</name>
    <dbReference type="NCBI Taxonomy" id="338963"/>
    <lineage>
        <taxon>Bacteria</taxon>
        <taxon>Pseudomonadati</taxon>
        <taxon>Thermodesulfobacteriota</taxon>
        <taxon>Desulfuromonadia</taxon>
        <taxon>Desulfuromonadales</taxon>
        <taxon>Syntrophotaleaceae</taxon>
        <taxon>Syntrophotalea</taxon>
    </lineage>
</organism>
<evidence type="ECO:0000256" key="9">
    <source>
        <dbReference type="ARBA" id="ARBA00023014"/>
    </source>
</evidence>
<evidence type="ECO:0000256" key="8">
    <source>
        <dbReference type="ARBA" id="ARBA00023004"/>
    </source>
</evidence>
<keyword evidence="4" id="KW-0285">Flavoprotein</keyword>
<keyword evidence="13" id="KW-1185">Reference proteome</keyword>
<dbReference type="STRING" id="338963.Pcar_2193"/>
<dbReference type="GO" id="GO:0016491">
    <property type="term" value="F:oxidoreductase activity"/>
    <property type="evidence" value="ECO:0007669"/>
    <property type="project" value="UniProtKB-KW"/>
</dbReference>
<protein>
    <submittedName>
        <fullName evidence="12">NADH-dependent flavin oxidoreductase, Oye family, and FAD-dependent pyridine nucleotide-disulfide oxidoreductase family protein</fullName>
    </submittedName>
</protein>
<dbReference type="eggNOG" id="COG0446">
    <property type="taxonomic scope" value="Bacteria"/>
</dbReference>
<evidence type="ECO:0000256" key="3">
    <source>
        <dbReference type="ARBA" id="ARBA00011048"/>
    </source>
</evidence>
<dbReference type="GO" id="GO:0046872">
    <property type="term" value="F:metal ion binding"/>
    <property type="evidence" value="ECO:0007669"/>
    <property type="project" value="UniProtKB-KW"/>
</dbReference>
<dbReference type="KEGG" id="pca:Pcar_2193"/>
<dbReference type="PANTHER" id="PTHR42917">
    <property type="entry name" value="2,4-DIENOYL-COA REDUCTASE"/>
    <property type="match status" value="1"/>
</dbReference>
<dbReference type="RefSeq" id="WP_011341946.1">
    <property type="nucleotide sequence ID" value="NC_007498.2"/>
</dbReference>
<dbReference type="AlphaFoldDB" id="Q3A2H5"/>
<dbReference type="InterPro" id="IPR001155">
    <property type="entry name" value="OxRdtase_FMN_N"/>
</dbReference>
<evidence type="ECO:0000259" key="11">
    <source>
        <dbReference type="Pfam" id="PF07992"/>
    </source>
</evidence>
<dbReference type="GO" id="GO:0010181">
    <property type="term" value="F:FMN binding"/>
    <property type="evidence" value="ECO:0007669"/>
    <property type="project" value="InterPro"/>
</dbReference>
<dbReference type="OrthoDB" id="9784632at2"/>
<gene>
    <name evidence="12" type="ordered locus">Pcar_2193</name>
</gene>
<evidence type="ECO:0000256" key="2">
    <source>
        <dbReference type="ARBA" id="ARBA00001966"/>
    </source>
</evidence>
<keyword evidence="6" id="KW-0479">Metal-binding</keyword>
<evidence type="ECO:0000313" key="13">
    <source>
        <dbReference type="Proteomes" id="UP000002534"/>
    </source>
</evidence>
<comment type="cofactor">
    <cofactor evidence="1">
        <name>FMN</name>
        <dbReference type="ChEBI" id="CHEBI:58210"/>
    </cofactor>
</comment>
<dbReference type="SUPFAM" id="SSF51905">
    <property type="entry name" value="FAD/NAD(P)-binding domain"/>
    <property type="match status" value="1"/>
</dbReference>
<evidence type="ECO:0000256" key="6">
    <source>
        <dbReference type="ARBA" id="ARBA00022723"/>
    </source>
</evidence>
<dbReference type="Pfam" id="PF00724">
    <property type="entry name" value="Oxidored_FMN"/>
    <property type="match status" value="1"/>
</dbReference>
<dbReference type="PRINTS" id="PR00368">
    <property type="entry name" value="FADPNR"/>
</dbReference>
<accession>Q3A2H5</accession>
<keyword evidence="9" id="KW-0411">Iron-sulfur</keyword>
<feature type="domain" description="NADH:flavin oxidoreductase/NADH oxidase N-terminal" evidence="10">
    <location>
        <begin position="2"/>
        <end position="332"/>
    </location>
</feature>
<dbReference type="InterPro" id="IPR051793">
    <property type="entry name" value="NADH:flavin_oxidoreductase"/>
</dbReference>
<dbReference type="InterPro" id="IPR036188">
    <property type="entry name" value="FAD/NAD-bd_sf"/>
</dbReference>
<dbReference type="Gene3D" id="3.20.20.70">
    <property type="entry name" value="Aldolase class I"/>
    <property type="match status" value="1"/>
</dbReference>
<keyword evidence="8" id="KW-0408">Iron</keyword>